<feature type="domain" description="Reverse transcriptase zinc-binding" evidence="1">
    <location>
        <begin position="23"/>
        <end position="106"/>
    </location>
</feature>
<reference evidence="2 3" key="1">
    <citation type="journal article" date="2024" name="G3 (Bethesda)">
        <title>Genome assembly of Hibiscus sabdariffa L. provides insights into metabolisms of medicinal natural products.</title>
        <authorList>
            <person name="Kim T."/>
        </authorList>
    </citation>
    <scope>NUCLEOTIDE SEQUENCE [LARGE SCALE GENOMIC DNA]</scope>
    <source>
        <strain evidence="2">TK-2024</strain>
        <tissue evidence="2">Old leaves</tissue>
    </source>
</reference>
<dbReference type="Pfam" id="PF13966">
    <property type="entry name" value="zf-RVT"/>
    <property type="match status" value="1"/>
</dbReference>
<keyword evidence="3" id="KW-1185">Reference proteome</keyword>
<evidence type="ECO:0000259" key="1">
    <source>
        <dbReference type="Pfam" id="PF13966"/>
    </source>
</evidence>
<gene>
    <name evidence="2" type="ORF">V6N11_013160</name>
</gene>
<dbReference type="EMBL" id="JBBPBN010000158">
    <property type="protein sequence ID" value="KAK8974694.1"/>
    <property type="molecule type" value="Genomic_DNA"/>
</dbReference>
<proteinExistence type="predicted"/>
<dbReference type="InterPro" id="IPR026960">
    <property type="entry name" value="RVT-Znf"/>
</dbReference>
<name>A0ABR2NES9_9ROSI</name>
<comment type="caution">
    <text evidence="2">The sequence shown here is derived from an EMBL/GenBank/DDBJ whole genome shotgun (WGS) entry which is preliminary data.</text>
</comment>
<accession>A0ABR2NES9</accession>
<sequence>MPTPNPALGANSLGWRWEENQQFTTYSAYKVLCPRVLENNQAYRRSIWALQVSQRIRVFMWLVMRGGLLTNCERTRRHMSSSSIYQLCHQEDEDVLHVIRGCPRTRLV</sequence>
<dbReference type="Proteomes" id="UP001396334">
    <property type="component" value="Unassembled WGS sequence"/>
</dbReference>
<evidence type="ECO:0000313" key="3">
    <source>
        <dbReference type="Proteomes" id="UP001396334"/>
    </source>
</evidence>
<protein>
    <recommendedName>
        <fullName evidence="1">Reverse transcriptase zinc-binding domain-containing protein</fullName>
    </recommendedName>
</protein>
<evidence type="ECO:0000313" key="2">
    <source>
        <dbReference type="EMBL" id="KAK8974694.1"/>
    </source>
</evidence>
<organism evidence="2 3">
    <name type="scientific">Hibiscus sabdariffa</name>
    <name type="common">roselle</name>
    <dbReference type="NCBI Taxonomy" id="183260"/>
    <lineage>
        <taxon>Eukaryota</taxon>
        <taxon>Viridiplantae</taxon>
        <taxon>Streptophyta</taxon>
        <taxon>Embryophyta</taxon>
        <taxon>Tracheophyta</taxon>
        <taxon>Spermatophyta</taxon>
        <taxon>Magnoliopsida</taxon>
        <taxon>eudicotyledons</taxon>
        <taxon>Gunneridae</taxon>
        <taxon>Pentapetalae</taxon>
        <taxon>rosids</taxon>
        <taxon>malvids</taxon>
        <taxon>Malvales</taxon>
        <taxon>Malvaceae</taxon>
        <taxon>Malvoideae</taxon>
        <taxon>Hibiscus</taxon>
    </lineage>
</organism>